<dbReference type="Proteomes" id="UP001303046">
    <property type="component" value="Unassembled WGS sequence"/>
</dbReference>
<keyword evidence="2" id="KW-0732">Signal</keyword>
<proteinExistence type="predicted"/>
<feature type="signal peptide" evidence="2">
    <location>
        <begin position="1"/>
        <end position="15"/>
    </location>
</feature>
<evidence type="ECO:0000313" key="4">
    <source>
        <dbReference type="Proteomes" id="UP001303046"/>
    </source>
</evidence>
<name>A0ABR1DQJ2_NECAM</name>
<organism evidence="3 4">
    <name type="scientific">Necator americanus</name>
    <name type="common">Human hookworm</name>
    <dbReference type="NCBI Taxonomy" id="51031"/>
    <lineage>
        <taxon>Eukaryota</taxon>
        <taxon>Metazoa</taxon>
        <taxon>Ecdysozoa</taxon>
        <taxon>Nematoda</taxon>
        <taxon>Chromadorea</taxon>
        <taxon>Rhabditida</taxon>
        <taxon>Rhabditina</taxon>
        <taxon>Rhabditomorpha</taxon>
        <taxon>Strongyloidea</taxon>
        <taxon>Ancylostomatidae</taxon>
        <taxon>Bunostominae</taxon>
        <taxon>Necator</taxon>
    </lineage>
</organism>
<protein>
    <submittedName>
        <fullName evidence="3">Uncharacterized protein</fullName>
    </submittedName>
</protein>
<feature type="chain" id="PRO_5046459197" evidence="2">
    <location>
        <begin position="16"/>
        <end position="175"/>
    </location>
</feature>
<dbReference type="EMBL" id="JAVFWL010000004">
    <property type="protein sequence ID" value="KAK6752683.1"/>
    <property type="molecule type" value="Genomic_DNA"/>
</dbReference>
<reference evidence="3 4" key="1">
    <citation type="submission" date="2023-08" db="EMBL/GenBank/DDBJ databases">
        <title>A Necator americanus chromosomal reference genome.</title>
        <authorList>
            <person name="Ilik V."/>
            <person name="Petrzelkova K.J."/>
            <person name="Pardy F."/>
            <person name="Fuh T."/>
            <person name="Niatou-Singa F.S."/>
            <person name="Gouil Q."/>
            <person name="Baker L."/>
            <person name="Ritchie M.E."/>
            <person name="Jex A.R."/>
            <person name="Gazzola D."/>
            <person name="Li H."/>
            <person name="Toshio Fujiwara R."/>
            <person name="Zhan B."/>
            <person name="Aroian R.V."/>
            <person name="Pafco B."/>
            <person name="Schwarz E.M."/>
        </authorList>
    </citation>
    <scope>NUCLEOTIDE SEQUENCE [LARGE SCALE GENOMIC DNA]</scope>
    <source>
        <strain evidence="3 4">Aroian</strain>
        <tissue evidence="3">Whole animal</tissue>
    </source>
</reference>
<feature type="compositionally biased region" description="Polar residues" evidence="1">
    <location>
        <begin position="119"/>
        <end position="130"/>
    </location>
</feature>
<feature type="compositionally biased region" description="Polar residues" evidence="1">
    <location>
        <begin position="157"/>
        <end position="166"/>
    </location>
</feature>
<keyword evidence="4" id="KW-1185">Reference proteome</keyword>
<feature type="region of interest" description="Disordered" evidence="1">
    <location>
        <begin position="119"/>
        <end position="175"/>
    </location>
</feature>
<evidence type="ECO:0000256" key="1">
    <source>
        <dbReference type="SAM" id="MobiDB-lite"/>
    </source>
</evidence>
<evidence type="ECO:0000256" key="2">
    <source>
        <dbReference type="SAM" id="SignalP"/>
    </source>
</evidence>
<gene>
    <name evidence="3" type="primary">Necator_chrIV.g17146</name>
    <name evidence="3" type="ORF">RB195_003848</name>
</gene>
<accession>A0ABR1DQJ2</accession>
<feature type="region of interest" description="Disordered" evidence="1">
    <location>
        <begin position="49"/>
        <end position="70"/>
    </location>
</feature>
<evidence type="ECO:0000313" key="3">
    <source>
        <dbReference type="EMBL" id="KAK6752683.1"/>
    </source>
</evidence>
<sequence length="175" mass="19779">MHLIFYTCLVVLVLAQPESDRKNSNSSEKQGNGPLGRYMPWIICTPWTSGGKGGPNGNNTDDNDKENPRPEGILIKLPCYGYRNPWCGGGNGFYPWFNYGYRASWPRYNYNLWNPWSRRYSNSQPTGRRQNPSKRRGNGNTKPGGPLEHMGDGIETGRNSFLSPSGNAKRDSRFL</sequence>
<comment type="caution">
    <text evidence="3">The sequence shown here is derived from an EMBL/GenBank/DDBJ whole genome shotgun (WGS) entry which is preliminary data.</text>
</comment>